<dbReference type="PANTHER" id="PTHR44169">
    <property type="entry name" value="NADPH-DEPENDENT 1-ACYLDIHYDROXYACETONE PHOSPHATE REDUCTASE"/>
    <property type="match status" value="1"/>
</dbReference>
<comment type="similarity">
    <text evidence="1 3">Belongs to the short-chain dehydrogenases/reductases (SDR) family.</text>
</comment>
<evidence type="ECO:0000313" key="4">
    <source>
        <dbReference type="EMBL" id="OUJ71056.1"/>
    </source>
</evidence>
<dbReference type="InterPro" id="IPR002347">
    <property type="entry name" value="SDR_fam"/>
</dbReference>
<name>A0A243W7M8_9BACT</name>
<protein>
    <submittedName>
        <fullName evidence="4">Short-chain dehydrogenase/reductase</fullName>
    </submittedName>
</protein>
<gene>
    <name evidence="4" type="ORF">BXP70_23120</name>
</gene>
<evidence type="ECO:0000256" key="1">
    <source>
        <dbReference type="ARBA" id="ARBA00006484"/>
    </source>
</evidence>
<sequence length="271" mass="29504">MKKTALVTGASAGIGKATAIYLAQHGYTVYGGARRTDHMQALKSYGITPLALDVTNEESVVACVNQIVEAEGSVDILVNNAGFGLEGAIEDLPMQDARYQLEVNVFGAMRLAQLVLPKMRENRYGKIVNISSVGGKIAFPLGGWYHASKFALEALSDSLRNEVKEFGIDVIVVEPGATRSEWGNVATDILLKVSGHTAYQDLTTKTHQLFTRLSKNVAEPLVIAELVKKGIEAKSPQARYTTSQLASRLLLCLKRILPDKQMDQLIMSQLK</sequence>
<dbReference type="RefSeq" id="WP_086596488.1">
    <property type="nucleotide sequence ID" value="NZ_MTSE01000019.1"/>
</dbReference>
<dbReference type="Pfam" id="PF00106">
    <property type="entry name" value="adh_short"/>
    <property type="match status" value="1"/>
</dbReference>
<dbReference type="SUPFAM" id="SSF51735">
    <property type="entry name" value="NAD(P)-binding Rossmann-fold domains"/>
    <property type="match status" value="1"/>
</dbReference>
<organism evidence="4 5">
    <name type="scientific">Hymenobacter crusticola</name>
    <dbReference type="NCBI Taxonomy" id="1770526"/>
    <lineage>
        <taxon>Bacteria</taxon>
        <taxon>Pseudomonadati</taxon>
        <taxon>Bacteroidota</taxon>
        <taxon>Cytophagia</taxon>
        <taxon>Cytophagales</taxon>
        <taxon>Hymenobacteraceae</taxon>
        <taxon>Hymenobacter</taxon>
    </lineage>
</organism>
<keyword evidence="5" id="KW-1185">Reference proteome</keyword>
<dbReference type="OrthoDB" id="9786056at2"/>
<dbReference type="EMBL" id="MTSE01000019">
    <property type="protein sequence ID" value="OUJ71056.1"/>
    <property type="molecule type" value="Genomic_DNA"/>
</dbReference>
<dbReference type="CDD" id="cd05374">
    <property type="entry name" value="17beta-HSD-like_SDR_c"/>
    <property type="match status" value="1"/>
</dbReference>
<evidence type="ECO:0000256" key="2">
    <source>
        <dbReference type="ARBA" id="ARBA00023002"/>
    </source>
</evidence>
<dbReference type="PRINTS" id="PR00080">
    <property type="entry name" value="SDRFAMILY"/>
</dbReference>
<reference evidence="4 5" key="1">
    <citation type="submission" date="2017-01" db="EMBL/GenBank/DDBJ databases">
        <title>A new Hymenobacter.</title>
        <authorList>
            <person name="Liang Y."/>
            <person name="Feng F."/>
        </authorList>
    </citation>
    <scope>NUCLEOTIDE SEQUENCE [LARGE SCALE GENOMIC DNA]</scope>
    <source>
        <strain evidence="4">MIMBbqt21</strain>
    </source>
</reference>
<dbReference type="GO" id="GO:0016491">
    <property type="term" value="F:oxidoreductase activity"/>
    <property type="evidence" value="ECO:0007669"/>
    <property type="project" value="UniProtKB-KW"/>
</dbReference>
<dbReference type="PRINTS" id="PR00081">
    <property type="entry name" value="GDHRDH"/>
</dbReference>
<dbReference type="InterPro" id="IPR036291">
    <property type="entry name" value="NAD(P)-bd_dom_sf"/>
</dbReference>
<keyword evidence="2" id="KW-0560">Oxidoreductase</keyword>
<evidence type="ECO:0000256" key="3">
    <source>
        <dbReference type="RuleBase" id="RU000363"/>
    </source>
</evidence>
<dbReference type="PANTHER" id="PTHR44169:SF6">
    <property type="entry name" value="NADPH-DEPENDENT 1-ACYLDIHYDROXYACETONE PHOSPHATE REDUCTASE"/>
    <property type="match status" value="1"/>
</dbReference>
<dbReference type="NCBIfam" id="NF004826">
    <property type="entry name" value="PRK06182.1"/>
    <property type="match status" value="1"/>
</dbReference>
<dbReference type="Gene3D" id="3.40.50.720">
    <property type="entry name" value="NAD(P)-binding Rossmann-like Domain"/>
    <property type="match status" value="1"/>
</dbReference>
<accession>A0A243W7M8</accession>
<comment type="caution">
    <text evidence="4">The sequence shown here is derived from an EMBL/GenBank/DDBJ whole genome shotgun (WGS) entry which is preliminary data.</text>
</comment>
<dbReference type="AlphaFoldDB" id="A0A243W7M8"/>
<dbReference type="Proteomes" id="UP000194873">
    <property type="component" value="Unassembled WGS sequence"/>
</dbReference>
<evidence type="ECO:0000313" key="5">
    <source>
        <dbReference type="Proteomes" id="UP000194873"/>
    </source>
</evidence>
<proteinExistence type="inferred from homology"/>